<reference evidence="2" key="1">
    <citation type="journal article" date="2019" name="BMC Genomics">
        <title>A new reference genome for Sorghum bicolor reveals high levels of sequence similarity between sweet and grain genotypes: implications for the genetics of sugar metabolism.</title>
        <authorList>
            <person name="Cooper E.A."/>
            <person name="Brenton Z.W."/>
            <person name="Flinn B.S."/>
            <person name="Jenkins J."/>
            <person name="Shu S."/>
            <person name="Flowers D."/>
            <person name="Luo F."/>
            <person name="Wang Y."/>
            <person name="Xia P."/>
            <person name="Barry K."/>
            <person name="Daum C."/>
            <person name="Lipzen A."/>
            <person name="Yoshinaga Y."/>
            <person name="Schmutz J."/>
            <person name="Saski C."/>
            <person name="Vermerris W."/>
            <person name="Kresovich S."/>
        </authorList>
    </citation>
    <scope>NUCLEOTIDE SEQUENCE</scope>
</reference>
<dbReference type="Proteomes" id="UP000807115">
    <property type="component" value="Chromosome 6"/>
</dbReference>
<comment type="caution">
    <text evidence="2">The sequence shown here is derived from an EMBL/GenBank/DDBJ whole genome shotgun (WGS) entry which is preliminary data.</text>
</comment>
<evidence type="ECO:0000313" key="2">
    <source>
        <dbReference type="EMBL" id="KAG0526729.1"/>
    </source>
</evidence>
<proteinExistence type="predicted"/>
<accession>A0A921QRE5</accession>
<organism evidence="2 3">
    <name type="scientific">Sorghum bicolor</name>
    <name type="common">Sorghum</name>
    <name type="synonym">Sorghum vulgare</name>
    <dbReference type="NCBI Taxonomy" id="4558"/>
    <lineage>
        <taxon>Eukaryota</taxon>
        <taxon>Viridiplantae</taxon>
        <taxon>Streptophyta</taxon>
        <taxon>Embryophyta</taxon>
        <taxon>Tracheophyta</taxon>
        <taxon>Spermatophyta</taxon>
        <taxon>Magnoliopsida</taxon>
        <taxon>Liliopsida</taxon>
        <taxon>Poales</taxon>
        <taxon>Poaceae</taxon>
        <taxon>PACMAD clade</taxon>
        <taxon>Panicoideae</taxon>
        <taxon>Andropogonodae</taxon>
        <taxon>Andropogoneae</taxon>
        <taxon>Sorghinae</taxon>
        <taxon>Sorghum</taxon>
    </lineage>
</organism>
<gene>
    <name evidence="2" type="ORF">BDA96_06G171200</name>
</gene>
<dbReference type="PROSITE" id="PS51257">
    <property type="entry name" value="PROKAR_LIPOPROTEIN"/>
    <property type="match status" value="1"/>
</dbReference>
<dbReference type="OrthoDB" id="675389at2759"/>
<evidence type="ECO:0000313" key="3">
    <source>
        <dbReference type="Proteomes" id="UP000807115"/>
    </source>
</evidence>
<evidence type="ECO:0000256" key="1">
    <source>
        <dbReference type="SAM" id="SignalP"/>
    </source>
</evidence>
<dbReference type="AlphaFoldDB" id="A0A921QRE5"/>
<feature type="chain" id="PRO_5037711142" evidence="1">
    <location>
        <begin position="26"/>
        <end position="155"/>
    </location>
</feature>
<dbReference type="EMBL" id="CM027685">
    <property type="protein sequence ID" value="KAG0526729.1"/>
    <property type="molecule type" value="Genomic_DNA"/>
</dbReference>
<feature type="signal peptide" evidence="1">
    <location>
        <begin position="1"/>
        <end position="25"/>
    </location>
</feature>
<dbReference type="Gramene" id="EES11154">
    <property type="protein sequence ID" value="EES11154"/>
    <property type="gene ID" value="SORBI_3006G155600"/>
</dbReference>
<keyword evidence="1" id="KW-0732">Signal</keyword>
<protein>
    <submittedName>
        <fullName evidence="2">Uncharacterized protein</fullName>
    </submittedName>
</protein>
<sequence>MKSSRAVVLVLLLSIAIASCRLSLAANDHESSSSTSITAILGRDLRGFIARAGDLFRSDGGGAGAWRAANNITAADNVEAKNLRAVAASRRRRPAARKSAGSGGSCISAAACRRRRVICGKRCYDGASASSRAGASLNHVPSRCVVKCRKCVPTC</sequence>
<reference evidence="2" key="2">
    <citation type="submission" date="2020-10" db="EMBL/GenBank/DDBJ databases">
        <authorList>
            <person name="Cooper E.A."/>
            <person name="Brenton Z.W."/>
            <person name="Flinn B.S."/>
            <person name="Jenkins J."/>
            <person name="Shu S."/>
            <person name="Flowers D."/>
            <person name="Luo F."/>
            <person name="Wang Y."/>
            <person name="Xia P."/>
            <person name="Barry K."/>
            <person name="Daum C."/>
            <person name="Lipzen A."/>
            <person name="Yoshinaga Y."/>
            <person name="Schmutz J."/>
            <person name="Saski C."/>
            <person name="Vermerris W."/>
            <person name="Kresovich S."/>
        </authorList>
    </citation>
    <scope>NUCLEOTIDE SEQUENCE</scope>
</reference>
<name>A0A921QRE5_SORBI</name>
<dbReference type="OMA" id="CTAVTSR"/>